<accession>A0A2T6ZZZ1</accession>
<evidence type="ECO:0000313" key="7">
    <source>
        <dbReference type="Proteomes" id="UP000244722"/>
    </source>
</evidence>
<keyword evidence="3 4" id="KW-0694">RNA-binding</keyword>
<dbReference type="Proteomes" id="UP000244722">
    <property type="component" value="Unassembled WGS sequence"/>
</dbReference>
<evidence type="ECO:0000313" key="6">
    <source>
        <dbReference type="EMBL" id="PUU81068.1"/>
    </source>
</evidence>
<dbReference type="GO" id="GO:0003723">
    <property type="term" value="F:RNA binding"/>
    <property type="evidence" value="ECO:0007669"/>
    <property type="project" value="UniProtKB-KW"/>
</dbReference>
<comment type="similarity">
    <text evidence="1 4">Belongs to the tRNA nucleotidyltransferase/poly(A) polymerase family.</text>
</comment>
<protein>
    <recommendedName>
        <fullName evidence="5">Poly A polymerase head domain-containing protein</fullName>
    </recommendedName>
</protein>
<dbReference type="AlphaFoldDB" id="A0A2T6ZZZ1"/>
<evidence type="ECO:0000256" key="2">
    <source>
        <dbReference type="ARBA" id="ARBA00022679"/>
    </source>
</evidence>
<reference evidence="6 7" key="1">
    <citation type="submission" date="2017-04" db="EMBL/GenBank/DDBJ databases">
        <title>Draft genome sequence of Tuber borchii Vittad., a whitish edible truffle.</title>
        <authorList>
            <consortium name="DOE Joint Genome Institute"/>
            <person name="Murat C."/>
            <person name="Kuo A."/>
            <person name="Barry K.W."/>
            <person name="Clum A."/>
            <person name="Dockter R.B."/>
            <person name="Fauchery L."/>
            <person name="Iotti M."/>
            <person name="Kohler A."/>
            <person name="Labutti K."/>
            <person name="Lindquist E.A."/>
            <person name="Lipzen A."/>
            <person name="Ohm R.A."/>
            <person name="Wang M."/>
            <person name="Grigoriev I.V."/>
            <person name="Zambonelli A."/>
            <person name="Martin F.M."/>
        </authorList>
    </citation>
    <scope>NUCLEOTIDE SEQUENCE [LARGE SCALE GENOMIC DNA]</scope>
    <source>
        <strain evidence="6 7">Tbo3840</strain>
    </source>
</reference>
<evidence type="ECO:0000256" key="3">
    <source>
        <dbReference type="ARBA" id="ARBA00022884"/>
    </source>
</evidence>
<proteinExistence type="inferred from homology"/>
<dbReference type="SUPFAM" id="SSF81301">
    <property type="entry name" value="Nucleotidyltransferase"/>
    <property type="match status" value="1"/>
</dbReference>
<dbReference type="GO" id="GO:0052929">
    <property type="term" value="F:ATP:3'-cytidine-cytidine-tRNA adenylyltransferase activity"/>
    <property type="evidence" value="ECO:0007669"/>
    <property type="project" value="TreeGrafter"/>
</dbReference>
<dbReference type="STRING" id="42251.A0A2T6ZZZ1"/>
<dbReference type="Gene3D" id="3.30.460.10">
    <property type="entry name" value="Beta Polymerase, domain 2"/>
    <property type="match status" value="1"/>
</dbReference>
<sequence length="192" mass="21933">LRFTGGRICDKLRSIRRLDICLRVKNMSWGNFAAQFSEPIPKNMEKCSLEPHSVSKMKINAEKSKHLETATTNILDIGFVILRSVRYPENSRTWNSRTPEKDTLHRDFPVNALFFNLPTELVQEFTVFGLQEIAAHIIRTQTRTKETSTSPSSTGKAQCVTKTISAIPWWESRDRQRCCKGFICGGRIRSVA</sequence>
<evidence type="ECO:0000256" key="4">
    <source>
        <dbReference type="RuleBase" id="RU003953"/>
    </source>
</evidence>
<evidence type="ECO:0000256" key="1">
    <source>
        <dbReference type="ARBA" id="ARBA00007265"/>
    </source>
</evidence>
<evidence type="ECO:0000259" key="5">
    <source>
        <dbReference type="Pfam" id="PF01743"/>
    </source>
</evidence>
<dbReference type="PANTHER" id="PTHR13734">
    <property type="entry name" value="TRNA-NUCLEOTIDYLTRANSFERASE"/>
    <property type="match status" value="1"/>
</dbReference>
<keyword evidence="7" id="KW-1185">Reference proteome</keyword>
<comment type="caution">
    <text evidence="6">The sequence shown here is derived from an EMBL/GenBank/DDBJ whole genome shotgun (WGS) entry which is preliminary data.</text>
</comment>
<dbReference type="GO" id="GO:0001680">
    <property type="term" value="P:tRNA 3'-terminal CCA addition"/>
    <property type="evidence" value="ECO:0007669"/>
    <property type="project" value="TreeGrafter"/>
</dbReference>
<dbReference type="PANTHER" id="PTHR13734:SF5">
    <property type="entry name" value="CCA TRNA NUCLEOTIDYLTRANSFERASE, MITOCHONDRIAL"/>
    <property type="match status" value="1"/>
</dbReference>
<name>A0A2T6ZZZ1_TUBBO</name>
<dbReference type="GO" id="GO:0052927">
    <property type="term" value="F:CC tRNA cytidylyltransferase activity"/>
    <property type="evidence" value="ECO:0007669"/>
    <property type="project" value="TreeGrafter"/>
</dbReference>
<keyword evidence="2 4" id="KW-0808">Transferase</keyword>
<feature type="domain" description="Poly A polymerase head" evidence="5">
    <location>
        <begin position="1"/>
        <end position="139"/>
    </location>
</feature>
<feature type="non-terminal residue" evidence="6">
    <location>
        <position position="1"/>
    </location>
</feature>
<organism evidence="6 7">
    <name type="scientific">Tuber borchii</name>
    <name type="common">White truffle</name>
    <dbReference type="NCBI Taxonomy" id="42251"/>
    <lineage>
        <taxon>Eukaryota</taxon>
        <taxon>Fungi</taxon>
        <taxon>Dikarya</taxon>
        <taxon>Ascomycota</taxon>
        <taxon>Pezizomycotina</taxon>
        <taxon>Pezizomycetes</taxon>
        <taxon>Pezizales</taxon>
        <taxon>Tuberaceae</taxon>
        <taxon>Tuber</taxon>
    </lineage>
</organism>
<dbReference type="OrthoDB" id="445712at2759"/>
<dbReference type="InterPro" id="IPR002646">
    <property type="entry name" value="PolA_pol_head_dom"/>
</dbReference>
<gene>
    <name evidence="6" type="ORF">B9Z19DRAFT_972688</name>
</gene>
<dbReference type="InterPro" id="IPR043519">
    <property type="entry name" value="NT_sf"/>
</dbReference>
<dbReference type="Pfam" id="PF01743">
    <property type="entry name" value="PolyA_pol"/>
    <property type="match status" value="1"/>
</dbReference>
<dbReference type="EMBL" id="NESQ01000051">
    <property type="protein sequence ID" value="PUU81068.1"/>
    <property type="molecule type" value="Genomic_DNA"/>
</dbReference>